<dbReference type="Gene3D" id="2.70.70.10">
    <property type="entry name" value="Glucose Permease (Domain IIA)"/>
    <property type="match status" value="1"/>
</dbReference>
<evidence type="ECO:0000313" key="5">
    <source>
        <dbReference type="Proteomes" id="UP000663505"/>
    </source>
</evidence>
<proteinExistence type="predicted"/>
<keyword evidence="1" id="KW-0732">Signal</keyword>
<evidence type="ECO:0000256" key="1">
    <source>
        <dbReference type="ARBA" id="ARBA00022729"/>
    </source>
</evidence>
<keyword evidence="5" id="KW-1185">Reference proteome</keyword>
<feature type="region of interest" description="Disordered" evidence="2">
    <location>
        <begin position="94"/>
        <end position="145"/>
    </location>
</feature>
<dbReference type="PANTHER" id="PTHR21666">
    <property type="entry name" value="PEPTIDASE-RELATED"/>
    <property type="match status" value="1"/>
</dbReference>
<dbReference type="RefSeq" id="WP_206655283.1">
    <property type="nucleotide sequence ID" value="NZ_CP071182.1"/>
</dbReference>
<dbReference type="GO" id="GO:0004222">
    <property type="term" value="F:metalloendopeptidase activity"/>
    <property type="evidence" value="ECO:0007669"/>
    <property type="project" value="TreeGrafter"/>
</dbReference>
<name>A0A9X7VVN0_9BACL</name>
<sequence>MAARKYRFTWPIRRAESEPTDVDENYQPTAAEPKSEFAPVDSDIRGDSGPQGPDHQSSVEPKWLSELQSPYGLSDVDGTLKQLDSVNWHRATQLKRRRSKRFIPQTGHQSPSSGTGRWQNGRTAEGAYAGRPQGSGTLPGTTKGPHTVSAGSTWLLQLGAAVVLTLLAVYAHDSSTPLAVDARSAYQRVFATDYTKTAAPAIASFLKSHNISVPAFLSQSGAMQLHVPLAGKIVQDYSSTHPQMVIAGSKDEPVLAAGSGTVTRVVPLQGGFMVVIDHGTIGSSYYFGLGSASVRTGESVESGEVIGKLPNTASPRLMFEIEQGGKAIDPHNYIVFKGTKGGA</sequence>
<dbReference type="InterPro" id="IPR016047">
    <property type="entry name" value="M23ase_b-sheet_dom"/>
</dbReference>
<dbReference type="Proteomes" id="UP000663505">
    <property type="component" value="Chromosome"/>
</dbReference>
<dbReference type="InterPro" id="IPR050570">
    <property type="entry name" value="Cell_wall_metabolism_enzyme"/>
</dbReference>
<dbReference type="SUPFAM" id="SSF51261">
    <property type="entry name" value="Duplicated hybrid motif"/>
    <property type="match status" value="1"/>
</dbReference>
<dbReference type="CDD" id="cd12797">
    <property type="entry name" value="M23_peptidase"/>
    <property type="match status" value="1"/>
</dbReference>
<feature type="domain" description="M23ase beta-sheet core" evidence="3">
    <location>
        <begin position="241"/>
        <end position="330"/>
    </location>
</feature>
<dbReference type="AlphaFoldDB" id="A0A9X7VVN0"/>
<feature type="compositionally biased region" description="Polar residues" evidence="2">
    <location>
        <begin position="106"/>
        <end position="122"/>
    </location>
</feature>
<dbReference type="EMBL" id="CP071182">
    <property type="protein sequence ID" value="QSO45911.1"/>
    <property type="molecule type" value="Genomic_DNA"/>
</dbReference>
<feature type="region of interest" description="Disordered" evidence="2">
    <location>
        <begin position="1"/>
        <end position="60"/>
    </location>
</feature>
<organism evidence="4 5">
    <name type="scientific">Alicyclobacillus mengziensis</name>
    <dbReference type="NCBI Taxonomy" id="2931921"/>
    <lineage>
        <taxon>Bacteria</taxon>
        <taxon>Bacillati</taxon>
        <taxon>Bacillota</taxon>
        <taxon>Bacilli</taxon>
        <taxon>Bacillales</taxon>
        <taxon>Alicyclobacillaceae</taxon>
        <taxon>Alicyclobacillus</taxon>
    </lineage>
</organism>
<dbReference type="InterPro" id="IPR011055">
    <property type="entry name" value="Dup_hybrid_motif"/>
</dbReference>
<dbReference type="KEGG" id="afx:JZ786_15355"/>
<protein>
    <submittedName>
        <fullName evidence="4">M23 family metallopeptidase</fullName>
    </submittedName>
</protein>
<dbReference type="Pfam" id="PF01551">
    <property type="entry name" value="Peptidase_M23"/>
    <property type="match status" value="1"/>
</dbReference>
<dbReference type="PANTHER" id="PTHR21666:SF289">
    <property type="entry name" value="L-ALA--D-GLU ENDOPEPTIDASE"/>
    <property type="match status" value="1"/>
</dbReference>
<accession>A0A9X7VVN0</accession>
<reference evidence="4 5" key="1">
    <citation type="submission" date="2021-02" db="EMBL/GenBank/DDBJ databases">
        <title>Alicyclobacillus curvatus sp. nov. and Alicyclobacillus mengziensis sp. nov., two acidophilic bacteria isolated from acid mine drainage.</title>
        <authorList>
            <person name="Huang Y."/>
        </authorList>
    </citation>
    <scope>NUCLEOTIDE SEQUENCE [LARGE SCALE GENOMIC DNA]</scope>
    <source>
        <strain evidence="4 5">S30H14</strain>
    </source>
</reference>
<evidence type="ECO:0000259" key="3">
    <source>
        <dbReference type="Pfam" id="PF01551"/>
    </source>
</evidence>
<gene>
    <name evidence="4" type="ORF">JZ786_15355</name>
</gene>
<evidence type="ECO:0000256" key="2">
    <source>
        <dbReference type="SAM" id="MobiDB-lite"/>
    </source>
</evidence>
<evidence type="ECO:0000313" key="4">
    <source>
        <dbReference type="EMBL" id="QSO45911.1"/>
    </source>
</evidence>